<dbReference type="EMBL" id="CAJNOJ010000604">
    <property type="protein sequence ID" value="CAF1494813.1"/>
    <property type="molecule type" value="Genomic_DNA"/>
</dbReference>
<evidence type="ECO:0000256" key="1">
    <source>
        <dbReference type="SAM" id="Phobius"/>
    </source>
</evidence>
<keyword evidence="1" id="KW-0812">Transmembrane</keyword>
<reference evidence="4" key="1">
    <citation type="submission" date="2021-02" db="EMBL/GenBank/DDBJ databases">
        <authorList>
            <person name="Nowell W R."/>
        </authorList>
    </citation>
    <scope>NUCLEOTIDE SEQUENCE</scope>
</reference>
<dbReference type="EMBL" id="CAJNOR010002282">
    <property type="protein sequence ID" value="CAF1272488.1"/>
    <property type="molecule type" value="Genomic_DNA"/>
</dbReference>
<dbReference type="Pfam" id="PF14295">
    <property type="entry name" value="PAN_4"/>
    <property type="match status" value="1"/>
</dbReference>
<keyword evidence="1" id="KW-0472">Membrane</keyword>
<keyword evidence="5" id="KW-1185">Reference proteome</keyword>
<protein>
    <recommendedName>
        <fullName evidence="2">Apple domain-containing protein</fullName>
    </recommendedName>
</protein>
<dbReference type="OrthoDB" id="568194at2759"/>
<feature type="domain" description="Apple" evidence="2">
    <location>
        <begin position="32"/>
        <end position="61"/>
    </location>
</feature>
<dbReference type="InterPro" id="IPR003609">
    <property type="entry name" value="Pan_app"/>
</dbReference>
<dbReference type="Gene3D" id="3.50.4.10">
    <property type="entry name" value="Hepatocyte Growth Factor"/>
    <property type="match status" value="1"/>
</dbReference>
<dbReference type="SUPFAM" id="SSF53955">
    <property type="entry name" value="Lysozyme-like"/>
    <property type="match status" value="1"/>
</dbReference>
<proteinExistence type="predicted"/>
<dbReference type="Proteomes" id="UP000663852">
    <property type="component" value="Unassembled WGS sequence"/>
</dbReference>
<name>A0A815SV09_ADIRI</name>
<keyword evidence="1" id="KW-1133">Transmembrane helix</keyword>
<dbReference type="AlphaFoldDB" id="A0A815SV09"/>
<evidence type="ECO:0000313" key="5">
    <source>
        <dbReference type="Proteomes" id="UP000663828"/>
    </source>
</evidence>
<dbReference type="Proteomes" id="UP000663828">
    <property type="component" value="Unassembled WGS sequence"/>
</dbReference>
<feature type="transmembrane region" description="Helical" evidence="1">
    <location>
        <begin position="12"/>
        <end position="32"/>
    </location>
</feature>
<gene>
    <name evidence="4" type="ORF">EDS130_LOCUS42247</name>
    <name evidence="3" type="ORF">XAT740_LOCUS27372</name>
</gene>
<organism evidence="4 6">
    <name type="scientific">Adineta ricciae</name>
    <name type="common">Rotifer</name>
    <dbReference type="NCBI Taxonomy" id="249248"/>
    <lineage>
        <taxon>Eukaryota</taxon>
        <taxon>Metazoa</taxon>
        <taxon>Spiralia</taxon>
        <taxon>Gnathifera</taxon>
        <taxon>Rotifera</taxon>
        <taxon>Eurotatoria</taxon>
        <taxon>Bdelloidea</taxon>
        <taxon>Adinetida</taxon>
        <taxon>Adinetidae</taxon>
        <taxon>Adineta</taxon>
    </lineage>
</organism>
<evidence type="ECO:0000313" key="4">
    <source>
        <dbReference type="EMBL" id="CAF1494813.1"/>
    </source>
</evidence>
<dbReference type="InterPro" id="IPR023346">
    <property type="entry name" value="Lysozyme-like_dom_sf"/>
</dbReference>
<sequence>MINIFSRSILLGYLIINIFTIVYVKCAVRIAAELCGGKCAETDKCTHFTWSNYNGGTCWMKKGAGSKDDTVSTSDSTMICGVRDGTGGGGGDGNIINEQTFACVFNSIDSNTRASRFSGLRESGWKPAIKDEAAVFLAHVFHETDGLKAMREYCAPGDLPFFLLCIELCWIVV</sequence>
<evidence type="ECO:0000313" key="3">
    <source>
        <dbReference type="EMBL" id="CAF1272488.1"/>
    </source>
</evidence>
<evidence type="ECO:0000259" key="2">
    <source>
        <dbReference type="Pfam" id="PF14295"/>
    </source>
</evidence>
<comment type="caution">
    <text evidence="4">The sequence shown here is derived from an EMBL/GenBank/DDBJ whole genome shotgun (WGS) entry which is preliminary data.</text>
</comment>
<accession>A0A815SV09</accession>
<evidence type="ECO:0000313" key="6">
    <source>
        <dbReference type="Proteomes" id="UP000663852"/>
    </source>
</evidence>